<dbReference type="AlphaFoldDB" id="A0A9Q0NQB6"/>
<organism evidence="1 2">
    <name type="scientific">Salix viminalis</name>
    <name type="common">Common osier</name>
    <name type="synonym">Basket willow</name>
    <dbReference type="NCBI Taxonomy" id="40686"/>
    <lineage>
        <taxon>Eukaryota</taxon>
        <taxon>Viridiplantae</taxon>
        <taxon>Streptophyta</taxon>
        <taxon>Embryophyta</taxon>
        <taxon>Tracheophyta</taxon>
        <taxon>Spermatophyta</taxon>
        <taxon>Magnoliopsida</taxon>
        <taxon>eudicotyledons</taxon>
        <taxon>Gunneridae</taxon>
        <taxon>Pentapetalae</taxon>
        <taxon>rosids</taxon>
        <taxon>fabids</taxon>
        <taxon>Malpighiales</taxon>
        <taxon>Salicaceae</taxon>
        <taxon>Saliceae</taxon>
        <taxon>Salix</taxon>
    </lineage>
</organism>
<protein>
    <submittedName>
        <fullName evidence="1">Uncharacterized protein</fullName>
    </submittedName>
</protein>
<comment type="caution">
    <text evidence="1">The sequence shown here is derived from an EMBL/GenBank/DDBJ whole genome shotgun (WGS) entry which is preliminary data.</text>
</comment>
<reference evidence="1 2" key="1">
    <citation type="journal article" date="2023" name="Int. J. Mol. Sci.">
        <title>De Novo Assembly and Annotation of 11 Diverse Shrub Willow (Salix) Genomes Reveals Novel Gene Organization in Sex-Linked Regions.</title>
        <authorList>
            <person name="Hyden B."/>
            <person name="Feng K."/>
            <person name="Yates T.B."/>
            <person name="Jawdy S."/>
            <person name="Cereghino C."/>
            <person name="Smart L.B."/>
            <person name="Muchero W."/>
        </authorList>
    </citation>
    <scope>NUCLEOTIDE SEQUENCE [LARGE SCALE GENOMIC DNA]</scope>
    <source>
        <tissue evidence="1">Shoot tip</tissue>
    </source>
</reference>
<evidence type="ECO:0000313" key="1">
    <source>
        <dbReference type="EMBL" id="KAJ6673919.1"/>
    </source>
</evidence>
<sequence>MDESSTGYYSILLLEDSLEKIGKDGFFLSDSEKMEGETKEGGMDGNKVFLSVKA</sequence>
<proteinExistence type="predicted"/>
<evidence type="ECO:0000313" key="2">
    <source>
        <dbReference type="Proteomes" id="UP001151529"/>
    </source>
</evidence>
<dbReference type="Proteomes" id="UP001151529">
    <property type="component" value="Chromosome 18"/>
</dbReference>
<name>A0A9Q0NQB6_SALVM</name>
<accession>A0A9Q0NQB6</accession>
<dbReference type="EMBL" id="JAPFFL010000017">
    <property type="protein sequence ID" value="KAJ6673919.1"/>
    <property type="molecule type" value="Genomic_DNA"/>
</dbReference>
<keyword evidence="2" id="KW-1185">Reference proteome</keyword>
<gene>
    <name evidence="1" type="ORF">OIU85_012884</name>
</gene>